<keyword evidence="2" id="KW-1185">Reference proteome</keyword>
<gene>
    <name evidence="1" type="ORF">ElyMa_002977400</name>
</gene>
<dbReference type="Proteomes" id="UP000762676">
    <property type="component" value="Unassembled WGS sequence"/>
</dbReference>
<protein>
    <submittedName>
        <fullName evidence="1">Fatty acid synthase</fullName>
    </submittedName>
</protein>
<evidence type="ECO:0000313" key="1">
    <source>
        <dbReference type="EMBL" id="GFS06973.1"/>
    </source>
</evidence>
<dbReference type="Gene3D" id="3.10.129.110">
    <property type="entry name" value="Polyketide synthase dehydratase"/>
    <property type="match status" value="1"/>
</dbReference>
<comment type="caution">
    <text evidence="1">The sequence shown here is derived from an EMBL/GenBank/DDBJ whole genome shotgun (WGS) entry which is preliminary data.</text>
</comment>
<organism evidence="1 2">
    <name type="scientific">Elysia marginata</name>
    <dbReference type="NCBI Taxonomy" id="1093978"/>
    <lineage>
        <taxon>Eukaryota</taxon>
        <taxon>Metazoa</taxon>
        <taxon>Spiralia</taxon>
        <taxon>Lophotrochozoa</taxon>
        <taxon>Mollusca</taxon>
        <taxon>Gastropoda</taxon>
        <taxon>Heterobranchia</taxon>
        <taxon>Euthyneura</taxon>
        <taxon>Panpulmonata</taxon>
        <taxon>Sacoglossa</taxon>
        <taxon>Placobranchoidea</taxon>
        <taxon>Plakobranchidae</taxon>
        <taxon>Elysia</taxon>
    </lineage>
</organism>
<sequence length="81" mass="8933">MPARLSSVEIHQAMFLPKSGSATVTVSVMPRTSEFQVCEGESLLASGYVTCEDSDVLETSQHAQTVSDLQDRVRRPFFQVL</sequence>
<dbReference type="EMBL" id="BMAT01006138">
    <property type="protein sequence ID" value="GFS06973.1"/>
    <property type="molecule type" value="Genomic_DNA"/>
</dbReference>
<name>A0AAV4I9R3_9GAST</name>
<dbReference type="AlphaFoldDB" id="A0AAV4I9R3"/>
<dbReference type="InterPro" id="IPR042104">
    <property type="entry name" value="PKS_dehydratase_sf"/>
</dbReference>
<proteinExistence type="predicted"/>
<evidence type="ECO:0000313" key="2">
    <source>
        <dbReference type="Proteomes" id="UP000762676"/>
    </source>
</evidence>
<accession>A0AAV4I9R3</accession>
<reference evidence="1 2" key="1">
    <citation type="journal article" date="2021" name="Elife">
        <title>Chloroplast acquisition without the gene transfer in kleptoplastic sea slugs, Plakobranchus ocellatus.</title>
        <authorList>
            <person name="Maeda T."/>
            <person name="Takahashi S."/>
            <person name="Yoshida T."/>
            <person name="Shimamura S."/>
            <person name="Takaki Y."/>
            <person name="Nagai Y."/>
            <person name="Toyoda A."/>
            <person name="Suzuki Y."/>
            <person name="Arimoto A."/>
            <person name="Ishii H."/>
            <person name="Satoh N."/>
            <person name="Nishiyama T."/>
            <person name="Hasebe M."/>
            <person name="Maruyama T."/>
            <person name="Minagawa J."/>
            <person name="Obokata J."/>
            <person name="Shigenobu S."/>
        </authorList>
    </citation>
    <scope>NUCLEOTIDE SEQUENCE [LARGE SCALE GENOMIC DNA]</scope>
</reference>